<evidence type="ECO:0000313" key="1">
    <source>
        <dbReference type="EMBL" id="KKL46318.1"/>
    </source>
</evidence>
<name>A0A0F9CAB3_9ZZZZ</name>
<dbReference type="EMBL" id="LAZR01034076">
    <property type="protein sequence ID" value="KKL46318.1"/>
    <property type="molecule type" value="Genomic_DNA"/>
</dbReference>
<reference evidence="1" key="1">
    <citation type="journal article" date="2015" name="Nature">
        <title>Complex archaea that bridge the gap between prokaryotes and eukaryotes.</title>
        <authorList>
            <person name="Spang A."/>
            <person name="Saw J.H."/>
            <person name="Jorgensen S.L."/>
            <person name="Zaremba-Niedzwiedzka K."/>
            <person name="Martijn J."/>
            <person name="Lind A.E."/>
            <person name="van Eijk R."/>
            <person name="Schleper C."/>
            <person name="Guy L."/>
            <person name="Ettema T.J."/>
        </authorList>
    </citation>
    <scope>NUCLEOTIDE SEQUENCE</scope>
</reference>
<accession>A0A0F9CAB3</accession>
<gene>
    <name evidence="1" type="ORF">LCGC14_2346760</name>
</gene>
<dbReference type="AlphaFoldDB" id="A0A0F9CAB3"/>
<proteinExistence type="predicted"/>
<protein>
    <submittedName>
        <fullName evidence="1">Uncharacterized protein</fullName>
    </submittedName>
</protein>
<sequence length="104" mass="12643">MKLFIRRLVGHLTRWLYPRNSTCHRCRRPWKIAKSHSTTLSNGRTGMFPLCELCWGELTPWFRLPYYRELWIEWHSWPPVEQTWEEIQEAVLEESAPLTSKEKK</sequence>
<organism evidence="1">
    <name type="scientific">marine sediment metagenome</name>
    <dbReference type="NCBI Taxonomy" id="412755"/>
    <lineage>
        <taxon>unclassified sequences</taxon>
        <taxon>metagenomes</taxon>
        <taxon>ecological metagenomes</taxon>
    </lineage>
</organism>
<comment type="caution">
    <text evidence="1">The sequence shown here is derived from an EMBL/GenBank/DDBJ whole genome shotgun (WGS) entry which is preliminary data.</text>
</comment>